<evidence type="ECO:0000256" key="2">
    <source>
        <dbReference type="ARBA" id="ARBA00022475"/>
    </source>
</evidence>
<feature type="transmembrane region" description="Helical" evidence="6">
    <location>
        <begin position="109"/>
        <end position="126"/>
    </location>
</feature>
<dbReference type="EMBL" id="JARWAO010000001">
    <property type="protein sequence ID" value="MDR5895102.1"/>
    <property type="molecule type" value="Genomic_DNA"/>
</dbReference>
<dbReference type="InterPro" id="IPR001123">
    <property type="entry name" value="LeuE-type"/>
</dbReference>
<evidence type="ECO:0000256" key="5">
    <source>
        <dbReference type="ARBA" id="ARBA00023136"/>
    </source>
</evidence>
<dbReference type="Proteomes" id="UP001269375">
    <property type="component" value="Unassembled WGS sequence"/>
</dbReference>
<feature type="transmembrane region" description="Helical" evidence="6">
    <location>
        <begin position="68"/>
        <end position="88"/>
    </location>
</feature>
<keyword evidence="5 6" id="KW-0472">Membrane</keyword>
<dbReference type="PANTHER" id="PTHR30086">
    <property type="entry name" value="ARGININE EXPORTER PROTEIN ARGO"/>
    <property type="match status" value="1"/>
</dbReference>
<gene>
    <name evidence="7" type="ORF">QC825_03290</name>
</gene>
<keyword evidence="8" id="KW-1185">Reference proteome</keyword>
<sequence length="211" mass="22486">MGQAFIEGVVLGWGLIVAIGPQNALVLRQGLAGVHVRTAVVFCAATDVGLIAIGSLGLGYWLSGMTRTLWTIKALGAVLLVLYALHALRRAFAPGALMAAPASIKDRRALLLTLAGVTFLNPHVYLDTWVLLAGLASRYPESTRLMFVGGTMLASVSWFCLLGFTARLSAGVLARPRAWQMIDLAIALILAGIGLQLGHEVIDESVLLWNR</sequence>
<evidence type="ECO:0000256" key="1">
    <source>
        <dbReference type="ARBA" id="ARBA00004651"/>
    </source>
</evidence>
<evidence type="ECO:0000313" key="7">
    <source>
        <dbReference type="EMBL" id="MDR5895102.1"/>
    </source>
</evidence>
<keyword evidence="4 6" id="KW-1133">Transmembrane helix</keyword>
<dbReference type="Pfam" id="PF01810">
    <property type="entry name" value="LysE"/>
    <property type="match status" value="1"/>
</dbReference>
<keyword evidence="2" id="KW-1003">Cell membrane</keyword>
<name>A0ABU1GSV1_9GAMM</name>
<keyword evidence="3 6" id="KW-0812">Transmembrane</keyword>
<evidence type="ECO:0000313" key="8">
    <source>
        <dbReference type="Proteomes" id="UP001269375"/>
    </source>
</evidence>
<feature type="transmembrane region" description="Helical" evidence="6">
    <location>
        <begin position="39"/>
        <end position="62"/>
    </location>
</feature>
<feature type="transmembrane region" description="Helical" evidence="6">
    <location>
        <begin position="178"/>
        <end position="198"/>
    </location>
</feature>
<comment type="caution">
    <text evidence="7">The sequence shown here is derived from an EMBL/GenBank/DDBJ whole genome shotgun (WGS) entry which is preliminary data.</text>
</comment>
<feature type="transmembrane region" description="Helical" evidence="6">
    <location>
        <begin position="6"/>
        <end position="27"/>
    </location>
</feature>
<dbReference type="RefSeq" id="WP_251592198.1">
    <property type="nucleotide sequence ID" value="NZ_JAMLJI010000002.1"/>
</dbReference>
<accession>A0ABU1GSV1</accession>
<organism evidence="7 8">
    <name type="scientific">Larsenimonas suaedae</name>
    <dbReference type="NCBI Taxonomy" id="1851019"/>
    <lineage>
        <taxon>Bacteria</taxon>
        <taxon>Pseudomonadati</taxon>
        <taxon>Pseudomonadota</taxon>
        <taxon>Gammaproteobacteria</taxon>
        <taxon>Oceanospirillales</taxon>
        <taxon>Halomonadaceae</taxon>
        <taxon>Larsenimonas</taxon>
    </lineage>
</organism>
<dbReference type="PANTHER" id="PTHR30086:SF20">
    <property type="entry name" value="ARGININE EXPORTER PROTEIN ARGO-RELATED"/>
    <property type="match status" value="1"/>
</dbReference>
<evidence type="ECO:0000256" key="6">
    <source>
        <dbReference type="SAM" id="Phobius"/>
    </source>
</evidence>
<comment type="subcellular location">
    <subcellularLocation>
        <location evidence="1">Cell membrane</location>
        <topology evidence="1">Multi-pass membrane protein</topology>
    </subcellularLocation>
</comment>
<feature type="transmembrane region" description="Helical" evidence="6">
    <location>
        <begin position="146"/>
        <end position="166"/>
    </location>
</feature>
<proteinExistence type="predicted"/>
<reference evidence="7 8" key="1">
    <citation type="submission" date="2023-04" db="EMBL/GenBank/DDBJ databases">
        <title>A long-awaited taxogenomic arrangement of the family Halomonadaceae.</title>
        <authorList>
            <person name="De La Haba R."/>
            <person name="Chuvochina M."/>
            <person name="Wittouck S."/>
            <person name="Arahal D.R."/>
            <person name="Sanchez-Porro C."/>
            <person name="Hugenholtz P."/>
            <person name="Ventosa A."/>
        </authorList>
    </citation>
    <scope>NUCLEOTIDE SEQUENCE [LARGE SCALE GENOMIC DNA]</scope>
    <source>
        <strain evidence="7 8">DSM 22428</strain>
    </source>
</reference>
<evidence type="ECO:0000256" key="4">
    <source>
        <dbReference type="ARBA" id="ARBA00022989"/>
    </source>
</evidence>
<evidence type="ECO:0000256" key="3">
    <source>
        <dbReference type="ARBA" id="ARBA00022692"/>
    </source>
</evidence>
<protein>
    <submittedName>
        <fullName evidence="7">LysE family transporter</fullName>
    </submittedName>
</protein>